<evidence type="ECO:0000256" key="5">
    <source>
        <dbReference type="ARBA" id="ARBA00023242"/>
    </source>
</evidence>
<sequence>MKISITLLALLGLSCAHQSIVGRTPPPPGPPIKEIQDLIVNGIKGWGPASNLKPPSSPKPPLREMPFGLGLPKPPHKYPPGKTGVSRIPGSPLGPQKKCRPCKRKRQLCCSSVGNLGRPIHKLGRIGLTKAVGKAAAFSLLAPHARELLEAIKDSPVGAPVRWFDDAMASVQEAIGGPLRSDIDGNELKAWIICAFKGGEESEIAQGRKSHFCTSTADEFNQDFEDAAKNGELEKLVCTCAYVEASWTYPQMRGGSPAASDVSDRMCKAFFKSNQYGEFQWKRGLNELMDVCSNIETNPDSLGGEGSSKNIKERCATLQAEIKKVEKGAEKPGEGIPMANFGSCKCDAYKLSKYGQYCGNNCRALYFMGDWRLNIVGDQPKPEKKPVQKKPDTSEDKEHQELVNQYFAEVREQIEAMSPETLEEMEDPAKLKKDIKEEDAATQRNEDISRHFRNLDAFYANRGYSKLYKASHKFALLTIETKRADRFNKSHVDISKSAKLFGIDHNQYLSSTLPRYVEGILRFPPCGYQSVTCSPGQPSLNQATRSRDHVFLSSAPLHLSNSIMMAHGWSLIGLAPGAQANSYTIKEGLAISASPIHISSDLWTSPHRHSLLAVCAQWMDAEGRLQKALLGLPECRYSHSGEQQASLILQVIEEFDIQSNLGWHTSDNATSNNTCLEVMQSRLLTEHQIQFNARQRRIRCIGHIIHLSLQAFLLASSREALLAALESAADVSGEELIVRFSDILESQKQNSEQIVRYQKSDGRDSLESGNNEFSGIQGLTPLRKLHELAVWLRSSSLHADIWDDSVGLRLGIDNRTRWSSWFLVIDRAITKQAEIKAFMTDHEAALGNNRLKAQDWDFLDKARTFLQPFASATLYAEGEKSSISQSLSLMDALLAHYERNKVHYSQEDHRDLRMTPVYAAALLLDPSRRAAYIRKNWPTSWVEPAIAAAKELWESTFSVTRVESDAITPSLSPPLEMTSRQRGAELDLLMKDMEVITADTRDDDDFGAFIEQPTFRIDCSPLDWWSRSEQKSRYPRLCHGHHSVVHSSRIIGA</sequence>
<keyword evidence="3" id="KW-0863">Zinc-finger</keyword>
<evidence type="ECO:0000256" key="2">
    <source>
        <dbReference type="ARBA" id="ARBA00022723"/>
    </source>
</evidence>
<feature type="signal peptide" evidence="7">
    <location>
        <begin position="1"/>
        <end position="16"/>
    </location>
</feature>
<evidence type="ECO:0000256" key="7">
    <source>
        <dbReference type="SAM" id="SignalP"/>
    </source>
</evidence>
<keyword evidence="4" id="KW-0862">Zinc</keyword>
<dbReference type="InterPro" id="IPR052035">
    <property type="entry name" value="ZnF_BED_domain_contain"/>
</dbReference>
<dbReference type="GO" id="GO:0008270">
    <property type="term" value="F:zinc ion binding"/>
    <property type="evidence" value="ECO:0007669"/>
    <property type="project" value="UniProtKB-KW"/>
</dbReference>
<name>J4UFF8_BEAB2</name>
<dbReference type="PANTHER" id="PTHR46481:SF10">
    <property type="entry name" value="ZINC FINGER BED DOMAIN-CONTAINING PROTEIN 39"/>
    <property type="match status" value="1"/>
</dbReference>
<keyword evidence="5" id="KW-0539">Nucleus</keyword>
<dbReference type="GO" id="GO:0005634">
    <property type="term" value="C:nucleus"/>
    <property type="evidence" value="ECO:0007669"/>
    <property type="project" value="UniProtKB-SubCell"/>
</dbReference>
<evidence type="ECO:0000313" key="8">
    <source>
        <dbReference type="EMBL" id="EJP61242.1"/>
    </source>
</evidence>
<dbReference type="HOGENOM" id="CLU_290512_0_0_1"/>
<dbReference type="RefSeq" id="XP_008603138.1">
    <property type="nucleotide sequence ID" value="XM_008604916.1"/>
</dbReference>
<feature type="region of interest" description="Disordered" evidence="6">
    <location>
        <begin position="377"/>
        <end position="399"/>
    </location>
</feature>
<evidence type="ECO:0000256" key="4">
    <source>
        <dbReference type="ARBA" id="ARBA00022833"/>
    </source>
</evidence>
<dbReference type="Proteomes" id="UP000002762">
    <property type="component" value="Unassembled WGS sequence"/>
</dbReference>
<keyword evidence="2" id="KW-0479">Metal-binding</keyword>
<evidence type="ECO:0000256" key="3">
    <source>
        <dbReference type="ARBA" id="ARBA00022771"/>
    </source>
</evidence>
<dbReference type="SUPFAM" id="SSF53098">
    <property type="entry name" value="Ribonuclease H-like"/>
    <property type="match status" value="1"/>
</dbReference>
<dbReference type="PROSITE" id="PS51257">
    <property type="entry name" value="PROKAR_LIPOPROTEIN"/>
    <property type="match status" value="1"/>
</dbReference>
<keyword evidence="7" id="KW-0732">Signal</keyword>
<dbReference type="GeneID" id="19892831"/>
<evidence type="ECO:0000313" key="9">
    <source>
        <dbReference type="Proteomes" id="UP000002762"/>
    </source>
</evidence>
<dbReference type="EMBL" id="JH725218">
    <property type="protein sequence ID" value="EJP61242.1"/>
    <property type="molecule type" value="Genomic_DNA"/>
</dbReference>
<proteinExistence type="predicted"/>
<feature type="compositionally biased region" description="Basic and acidic residues" evidence="6">
    <location>
        <begin position="380"/>
        <end position="399"/>
    </location>
</feature>
<accession>J4UFF8</accession>
<dbReference type="InParanoid" id="J4UFF8"/>
<comment type="subcellular location">
    <subcellularLocation>
        <location evidence="1">Nucleus</location>
    </subcellularLocation>
</comment>
<keyword evidence="9" id="KW-1185">Reference proteome</keyword>
<dbReference type="AlphaFoldDB" id="J4UFF8"/>
<dbReference type="PHI-base" id="PHI:11304"/>
<evidence type="ECO:0000256" key="1">
    <source>
        <dbReference type="ARBA" id="ARBA00004123"/>
    </source>
</evidence>
<dbReference type="InterPro" id="IPR012337">
    <property type="entry name" value="RNaseH-like_sf"/>
</dbReference>
<feature type="region of interest" description="Disordered" evidence="6">
    <location>
        <begin position="74"/>
        <end position="99"/>
    </location>
</feature>
<organism evidence="8 9">
    <name type="scientific">Beauveria bassiana (strain ARSEF 2860)</name>
    <name type="common">White muscardine disease fungus</name>
    <name type="synonym">Tritirachium shiotae</name>
    <dbReference type="NCBI Taxonomy" id="655819"/>
    <lineage>
        <taxon>Eukaryota</taxon>
        <taxon>Fungi</taxon>
        <taxon>Dikarya</taxon>
        <taxon>Ascomycota</taxon>
        <taxon>Pezizomycotina</taxon>
        <taxon>Sordariomycetes</taxon>
        <taxon>Hypocreomycetidae</taxon>
        <taxon>Hypocreales</taxon>
        <taxon>Cordycipitaceae</taxon>
        <taxon>Beauveria</taxon>
    </lineage>
</organism>
<reference evidence="8 9" key="1">
    <citation type="journal article" date="2012" name="Sci. Rep.">
        <title>Genomic perspectives on the evolution of fungal entomopathogenicity in Beauveria bassiana.</title>
        <authorList>
            <person name="Xiao G."/>
            <person name="Ying S.H."/>
            <person name="Zheng P."/>
            <person name="Wang Z.L."/>
            <person name="Zhang S."/>
            <person name="Xie X.Q."/>
            <person name="Shang Y."/>
            <person name="St Leger R.J."/>
            <person name="Zhao G.P."/>
            <person name="Wang C."/>
            <person name="Feng M.G."/>
        </authorList>
    </citation>
    <scope>NUCLEOTIDE SEQUENCE [LARGE SCALE GENOMIC DNA]</scope>
    <source>
        <strain evidence="8 9">ARSEF 2860</strain>
    </source>
</reference>
<dbReference type="PANTHER" id="PTHR46481">
    <property type="entry name" value="ZINC FINGER BED DOMAIN-CONTAINING PROTEIN 4"/>
    <property type="match status" value="1"/>
</dbReference>
<gene>
    <name evidence="8" type="ORF">BBA_09819</name>
</gene>
<protein>
    <submittedName>
        <fullName evidence="8">Tfo1 transposase</fullName>
    </submittedName>
</protein>
<evidence type="ECO:0000256" key="6">
    <source>
        <dbReference type="SAM" id="MobiDB-lite"/>
    </source>
</evidence>
<feature type="chain" id="PRO_5003780547" evidence="7">
    <location>
        <begin position="17"/>
        <end position="1053"/>
    </location>
</feature>